<name>A0ABD2CKN6_VESMC</name>
<keyword evidence="2" id="KW-1185">Reference proteome</keyword>
<comment type="caution">
    <text evidence="1">The sequence shown here is derived from an EMBL/GenBank/DDBJ whole genome shotgun (WGS) entry which is preliminary data.</text>
</comment>
<evidence type="ECO:0000313" key="2">
    <source>
        <dbReference type="Proteomes" id="UP001607303"/>
    </source>
</evidence>
<dbReference type="EMBL" id="JAYRBN010000042">
    <property type="protein sequence ID" value="KAL2745611.1"/>
    <property type="molecule type" value="Genomic_DNA"/>
</dbReference>
<gene>
    <name evidence="1" type="ORF">V1477_006175</name>
</gene>
<sequence>MLISSINSDSINKSAKSSTFCTSLENTLVNQNLITLYRYLHPILLCHLVTHFMVRSRISSGFGAMKMFWLCSLSEYVSQNLIGTSDKLLSSLLLRLPLSESRNSCFIKKLETRKCVNMIVLQPVINCCLV</sequence>
<dbReference type="Proteomes" id="UP001607303">
    <property type="component" value="Unassembled WGS sequence"/>
</dbReference>
<dbReference type="AlphaFoldDB" id="A0ABD2CKN6"/>
<proteinExistence type="predicted"/>
<protein>
    <submittedName>
        <fullName evidence="1">Uncharacterized protein</fullName>
    </submittedName>
</protein>
<reference evidence="1 2" key="1">
    <citation type="journal article" date="2024" name="Ann. Entomol. Soc. Am.">
        <title>Genomic analyses of the southern and eastern yellowjacket wasps (Hymenoptera: Vespidae) reveal evolutionary signatures of social life.</title>
        <authorList>
            <person name="Catto M.A."/>
            <person name="Caine P.B."/>
            <person name="Orr S.E."/>
            <person name="Hunt B.G."/>
            <person name="Goodisman M.A.D."/>
        </authorList>
    </citation>
    <scope>NUCLEOTIDE SEQUENCE [LARGE SCALE GENOMIC DNA]</scope>
    <source>
        <strain evidence="1">232</strain>
        <tissue evidence="1">Head and thorax</tissue>
    </source>
</reference>
<evidence type="ECO:0000313" key="1">
    <source>
        <dbReference type="EMBL" id="KAL2745611.1"/>
    </source>
</evidence>
<accession>A0ABD2CKN6</accession>
<organism evidence="1 2">
    <name type="scientific">Vespula maculifrons</name>
    <name type="common">Eastern yellow jacket</name>
    <name type="synonym">Wasp</name>
    <dbReference type="NCBI Taxonomy" id="7453"/>
    <lineage>
        <taxon>Eukaryota</taxon>
        <taxon>Metazoa</taxon>
        <taxon>Ecdysozoa</taxon>
        <taxon>Arthropoda</taxon>
        <taxon>Hexapoda</taxon>
        <taxon>Insecta</taxon>
        <taxon>Pterygota</taxon>
        <taxon>Neoptera</taxon>
        <taxon>Endopterygota</taxon>
        <taxon>Hymenoptera</taxon>
        <taxon>Apocrita</taxon>
        <taxon>Aculeata</taxon>
        <taxon>Vespoidea</taxon>
        <taxon>Vespidae</taxon>
        <taxon>Vespinae</taxon>
        <taxon>Vespula</taxon>
    </lineage>
</organism>